<proteinExistence type="predicted"/>
<protein>
    <recommendedName>
        <fullName evidence="2">C2H2-type domain-containing protein</fullName>
    </recommendedName>
</protein>
<dbReference type="SMART" id="SM00355">
    <property type="entry name" value="ZnF_C2H2"/>
    <property type="match status" value="3"/>
</dbReference>
<feature type="compositionally biased region" description="Polar residues" evidence="1">
    <location>
        <begin position="135"/>
        <end position="145"/>
    </location>
</feature>
<feature type="compositionally biased region" description="Basic and acidic residues" evidence="1">
    <location>
        <begin position="534"/>
        <end position="559"/>
    </location>
</feature>
<feature type="region of interest" description="Disordered" evidence="1">
    <location>
        <begin position="349"/>
        <end position="373"/>
    </location>
</feature>
<feature type="compositionally biased region" description="Polar residues" evidence="1">
    <location>
        <begin position="502"/>
        <end position="515"/>
    </location>
</feature>
<dbReference type="AlphaFoldDB" id="A0A9W9C890"/>
<dbReference type="Proteomes" id="UP001140513">
    <property type="component" value="Unassembled WGS sequence"/>
</dbReference>
<feature type="region of interest" description="Disordered" evidence="1">
    <location>
        <begin position="135"/>
        <end position="165"/>
    </location>
</feature>
<organism evidence="3 4">
    <name type="scientific">Didymosphaeria variabile</name>
    <dbReference type="NCBI Taxonomy" id="1932322"/>
    <lineage>
        <taxon>Eukaryota</taxon>
        <taxon>Fungi</taxon>
        <taxon>Dikarya</taxon>
        <taxon>Ascomycota</taxon>
        <taxon>Pezizomycotina</taxon>
        <taxon>Dothideomycetes</taxon>
        <taxon>Pleosporomycetidae</taxon>
        <taxon>Pleosporales</taxon>
        <taxon>Massarineae</taxon>
        <taxon>Didymosphaeriaceae</taxon>
        <taxon>Didymosphaeria</taxon>
    </lineage>
</organism>
<feature type="compositionally biased region" description="Basic and acidic residues" evidence="1">
    <location>
        <begin position="391"/>
        <end position="402"/>
    </location>
</feature>
<reference evidence="3" key="1">
    <citation type="submission" date="2022-10" db="EMBL/GenBank/DDBJ databases">
        <title>Tapping the CABI collections for fungal endophytes: first genome assemblies for Collariella, Neodidymelliopsis, Ascochyta clinopodiicola, Didymella pomorum, Didymosphaeria variabile, Neocosmospora piperis and Neocucurbitaria cava.</title>
        <authorList>
            <person name="Hill R."/>
        </authorList>
    </citation>
    <scope>NUCLEOTIDE SEQUENCE</scope>
    <source>
        <strain evidence="3">IMI 356815</strain>
    </source>
</reference>
<name>A0A9W9C890_9PLEO</name>
<gene>
    <name evidence="3" type="ORF">N0V89_008152</name>
</gene>
<accession>A0A9W9C890</accession>
<dbReference type="Pfam" id="PF26082">
    <property type="entry name" value="zf-C2H2_AcuF"/>
    <property type="match status" value="1"/>
</dbReference>
<dbReference type="InterPro" id="IPR058925">
    <property type="entry name" value="zf-C2H2_AcuF"/>
</dbReference>
<feature type="domain" description="C2H2-type" evidence="2">
    <location>
        <begin position="213"/>
        <end position="239"/>
    </location>
</feature>
<evidence type="ECO:0000313" key="4">
    <source>
        <dbReference type="Proteomes" id="UP001140513"/>
    </source>
</evidence>
<keyword evidence="4" id="KW-1185">Reference proteome</keyword>
<dbReference type="EMBL" id="JAPEUX010000006">
    <property type="protein sequence ID" value="KAJ4349536.1"/>
    <property type="molecule type" value="Genomic_DNA"/>
</dbReference>
<evidence type="ECO:0000313" key="3">
    <source>
        <dbReference type="EMBL" id="KAJ4349536.1"/>
    </source>
</evidence>
<dbReference type="GeneID" id="80911682"/>
<feature type="domain" description="C2H2-type" evidence="2">
    <location>
        <begin position="426"/>
        <end position="448"/>
    </location>
</feature>
<dbReference type="PANTHER" id="PTHR35391">
    <property type="entry name" value="C2H2-TYPE DOMAIN-CONTAINING PROTEIN-RELATED"/>
    <property type="match status" value="1"/>
</dbReference>
<evidence type="ECO:0000259" key="2">
    <source>
        <dbReference type="SMART" id="SM00355"/>
    </source>
</evidence>
<sequence length="559" mass="63135">MSLDEEPDGFSPEVPLLSEAEELFELARFTITSLFRIAIMIRKSTSTDRFAKASLSRYAQSDPSFEIKHVLEKFPLLSNANKDWLSTRLGVANSQRRGYLSYVRDHQRKLELPPEISGTNNEEDTSTIQMTAASTFLNPTTTATEPPSDDKSSEASSALSSLGSRDDSYTYPPTLAVISNGSIEFECPLCHLIQRNLTEKTWQKHLYRDLRPYVCTFEDCDLKLFPDPASWMAHEAAYHRSRRQCPLCTGEESFDIANLRTHIQLHLPSATNDQIESLSEAARHVQHVYLASECPFCDSWEVKLRDSGNETVSDGPIQVTSSQYKRHVGSHMRQLALFVVPREYMRLDEDSTAESETDVGANAHSDDEEPSLLSSVDRIHQETLSSSLQQGDREASGSLIHESDSSKTTFMCPVRVREQDRGDSEFSCETSTFNNLAEVRRHMKRARHVSFLELCPTCNEHVVDKTAFEMWHGRNCNKPYITAIGPKGKEKQWQQLYDSINPKTTNEITSQTTPLATGHDPSRGTNPDADTEANMEKVWDKHTSDDPAQLHDKRPENPP</sequence>
<evidence type="ECO:0000256" key="1">
    <source>
        <dbReference type="SAM" id="MobiDB-lite"/>
    </source>
</evidence>
<feature type="region of interest" description="Disordered" evidence="1">
    <location>
        <begin position="383"/>
        <end position="402"/>
    </location>
</feature>
<comment type="caution">
    <text evidence="3">The sequence shown here is derived from an EMBL/GenBank/DDBJ whole genome shotgun (WGS) entry which is preliminary data.</text>
</comment>
<dbReference type="PANTHER" id="PTHR35391:SF7">
    <property type="entry name" value="C2H2-TYPE DOMAIN-CONTAINING PROTEIN"/>
    <property type="match status" value="1"/>
</dbReference>
<dbReference type="InterPro" id="IPR013087">
    <property type="entry name" value="Znf_C2H2_type"/>
</dbReference>
<dbReference type="RefSeq" id="XP_056068466.1">
    <property type="nucleotide sequence ID" value="XM_056216910.1"/>
</dbReference>
<feature type="domain" description="C2H2-type" evidence="2">
    <location>
        <begin position="243"/>
        <end position="266"/>
    </location>
</feature>
<feature type="compositionally biased region" description="Low complexity" evidence="1">
    <location>
        <begin position="154"/>
        <end position="163"/>
    </location>
</feature>
<dbReference type="OrthoDB" id="6133115at2759"/>
<feature type="region of interest" description="Disordered" evidence="1">
    <location>
        <begin position="502"/>
        <end position="559"/>
    </location>
</feature>